<organism evidence="10 13">
    <name type="scientific">Rhizobium fabae</name>
    <dbReference type="NCBI Taxonomy" id="573179"/>
    <lineage>
        <taxon>Bacteria</taxon>
        <taxon>Pseudomonadati</taxon>
        <taxon>Pseudomonadota</taxon>
        <taxon>Alphaproteobacteria</taxon>
        <taxon>Hyphomicrobiales</taxon>
        <taxon>Rhizobiaceae</taxon>
        <taxon>Rhizobium/Agrobacterium group</taxon>
        <taxon>Rhizobium</taxon>
    </lineage>
</organism>
<feature type="domain" description="Class II aldolase/adducin N-terminal" evidence="9">
    <location>
        <begin position="8"/>
        <end position="196"/>
    </location>
</feature>
<dbReference type="EC" id="5.1.3.4" evidence="4"/>
<dbReference type="GO" id="GO:0046872">
    <property type="term" value="F:metal ion binding"/>
    <property type="evidence" value="ECO:0007669"/>
    <property type="project" value="UniProtKB-KW"/>
</dbReference>
<dbReference type="Proteomes" id="UP000272004">
    <property type="component" value="Unassembled WGS sequence"/>
</dbReference>
<keyword evidence="5" id="KW-0479">Metal-binding</keyword>
<dbReference type="EMBL" id="RJJU01000013">
    <property type="protein sequence ID" value="RUM10406.1"/>
    <property type="molecule type" value="Genomic_DNA"/>
</dbReference>
<dbReference type="GO" id="GO:0019323">
    <property type="term" value="P:pentose catabolic process"/>
    <property type="evidence" value="ECO:0007669"/>
    <property type="project" value="TreeGrafter"/>
</dbReference>
<evidence type="ECO:0000256" key="7">
    <source>
        <dbReference type="ARBA" id="ARBA00023235"/>
    </source>
</evidence>
<proteinExistence type="inferred from homology"/>
<dbReference type="GO" id="GO:0008742">
    <property type="term" value="F:L-ribulose-phosphate 4-epimerase activity"/>
    <property type="evidence" value="ECO:0007669"/>
    <property type="project" value="UniProtKB-EC"/>
</dbReference>
<dbReference type="GO" id="GO:0016832">
    <property type="term" value="F:aldehyde-lyase activity"/>
    <property type="evidence" value="ECO:0007669"/>
    <property type="project" value="TreeGrafter"/>
</dbReference>
<evidence type="ECO:0000256" key="4">
    <source>
        <dbReference type="ARBA" id="ARBA00013186"/>
    </source>
</evidence>
<evidence type="ECO:0000313" key="10">
    <source>
        <dbReference type="EMBL" id="MBB3917159.1"/>
    </source>
</evidence>
<dbReference type="InterPro" id="IPR001303">
    <property type="entry name" value="Aldolase_II/adducin_N"/>
</dbReference>
<accession>A0A7W6BDI7</accession>
<name>A0A7W6BDI7_9HYPH</name>
<dbReference type="RefSeq" id="WP_097600991.1">
    <property type="nucleotide sequence ID" value="NZ_JACIDG010000012.1"/>
</dbReference>
<reference evidence="10 13" key="2">
    <citation type="submission" date="2020-08" db="EMBL/GenBank/DDBJ databases">
        <title>Genomic Encyclopedia of Type Strains, Phase IV (KMG-IV): sequencing the most valuable type-strain genomes for metagenomic binning, comparative biology and taxonomic classification.</title>
        <authorList>
            <person name="Goeker M."/>
        </authorList>
    </citation>
    <scope>NUCLEOTIDE SEQUENCE [LARGE SCALE GENOMIC DNA]</scope>
    <source>
        <strain evidence="10 13">DSM 19331</strain>
    </source>
</reference>
<reference evidence="11 12" key="1">
    <citation type="submission" date="2018-11" db="EMBL/GenBank/DDBJ databases">
        <authorList>
            <person name="Huo Y."/>
        </authorList>
    </citation>
    <scope>NUCLEOTIDE SEQUENCE [LARGE SCALE GENOMIC DNA]</scope>
    <source>
        <strain evidence="11 12">CCBAU 33202</strain>
    </source>
</reference>
<evidence type="ECO:0000259" key="9">
    <source>
        <dbReference type="SMART" id="SM01007"/>
    </source>
</evidence>
<dbReference type="Proteomes" id="UP000545490">
    <property type="component" value="Unassembled WGS sequence"/>
</dbReference>
<dbReference type="EMBL" id="JACIDG010000012">
    <property type="protein sequence ID" value="MBB3917159.1"/>
    <property type="molecule type" value="Genomic_DNA"/>
</dbReference>
<dbReference type="PANTHER" id="PTHR22789">
    <property type="entry name" value="FUCULOSE PHOSPHATE ALDOLASE"/>
    <property type="match status" value="1"/>
</dbReference>
<comment type="caution">
    <text evidence="10">The sequence shown here is derived from an EMBL/GenBank/DDBJ whole genome shotgun (WGS) entry which is preliminary data.</text>
</comment>
<gene>
    <name evidence="11" type="primary">araD</name>
    <name evidence="11" type="ORF">EFB14_24285</name>
    <name evidence="10" type="ORF">GGQ65_004475</name>
</gene>
<evidence type="ECO:0000256" key="3">
    <source>
        <dbReference type="ARBA" id="ARBA00010037"/>
    </source>
</evidence>
<comment type="cofactor">
    <cofactor evidence="2">
        <name>Zn(2+)</name>
        <dbReference type="ChEBI" id="CHEBI:29105"/>
    </cofactor>
</comment>
<evidence type="ECO:0000256" key="6">
    <source>
        <dbReference type="ARBA" id="ARBA00022833"/>
    </source>
</evidence>
<dbReference type="InterPro" id="IPR050197">
    <property type="entry name" value="Aldolase_class_II_sugar_metab"/>
</dbReference>
<dbReference type="PANTHER" id="PTHR22789:SF8">
    <property type="entry name" value="L-RIBULOSE-5-PHOSPHATE 4-EPIMERASE SGBE"/>
    <property type="match status" value="1"/>
</dbReference>
<evidence type="ECO:0000313" key="12">
    <source>
        <dbReference type="Proteomes" id="UP000272004"/>
    </source>
</evidence>
<evidence type="ECO:0000256" key="5">
    <source>
        <dbReference type="ARBA" id="ARBA00022723"/>
    </source>
</evidence>
<evidence type="ECO:0000256" key="2">
    <source>
        <dbReference type="ARBA" id="ARBA00001947"/>
    </source>
</evidence>
<evidence type="ECO:0000313" key="11">
    <source>
        <dbReference type="EMBL" id="RUM10406.1"/>
    </source>
</evidence>
<dbReference type="Pfam" id="PF00596">
    <property type="entry name" value="Aldolase_II"/>
    <property type="match status" value="1"/>
</dbReference>
<dbReference type="GO" id="GO:0005829">
    <property type="term" value="C:cytosol"/>
    <property type="evidence" value="ECO:0007669"/>
    <property type="project" value="TreeGrafter"/>
</dbReference>
<keyword evidence="6" id="KW-0862">Zinc</keyword>
<dbReference type="SMART" id="SM01007">
    <property type="entry name" value="Aldolase_II"/>
    <property type="match status" value="1"/>
</dbReference>
<sequence>MKYSALRKAVLDANFELYESGLVISTFGNVSAIDRHNGIVAIKPSGVSYKAMNTSDIVVTDLDGTIIDGDMRPSSDLDTHIELYKSFKAIGAIVHTHSFYATAWAQSGRAIPAMGTTHADYFNGTIPVTRQLTDAEIRDDYVRNTGRVIAEALGNNDPLAIPAALVNDHGPFCWGVDAADAVHNAEMLEAVARIAFHSRQISQESLEISAALLDRHFQRKHGKSATYGQPARSKQV</sequence>
<evidence type="ECO:0000256" key="1">
    <source>
        <dbReference type="ARBA" id="ARBA00001726"/>
    </source>
</evidence>
<keyword evidence="7 10" id="KW-0413">Isomerase</keyword>
<dbReference type="FunFam" id="3.40.225.10:FF:000001">
    <property type="entry name" value="L-ribulose-5-phosphate 4-epimerase UlaF"/>
    <property type="match status" value="1"/>
</dbReference>
<dbReference type="InterPro" id="IPR036409">
    <property type="entry name" value="Aldolase_II/adducin_N_sf"/>
</dbReference>
<protein>
    <recommendedName>
        <fullName evidence="4">L-ribulose-5-phosphate 4-epimerase</fullName>
        <ecNumber evidence="4">5.1.3.4</ecNumber>
    </recommendedName>
</protein>
<keyword evidence="12" id="KW-1185">Reference proteome</keyword>
<comment type="similarity">
    <text evidence="3">Belongs to the aldolase class II family. AraD/FucA subfamily.</text>
</comment>
<comment type="catalytic activity">
    <reaction evidence="1">
        <text>L-ribulose 5-phosphate = D-xylulose 5-phosphate</text>
        <dbReference type="Rhea" id="RHEA:22368"/>
        <dbReference type="ChEBI" id="CHEBI:57737"/>
        <dbReference type="ChEBI" id="CHEBI:58226"/>
        <dbReference type="EC" id="5.1.3.4"/>
    </reaction>
</comment>
<dbReference type="Gene3D" id="3.40.225.10">
    <property type="entry name" value="Class II aldolase/adducin N-terminal domain"/>
    <property type="match status" value="1"/>
</dbReference>
<keyword evidence="8" id="KW-0119">Carbohydrate metabolism</keyword>
<dbReference type="AlphaFoldDB" id="A0A7W6BDI7"/>
<evidence type="ECO:0000313" key="13">
    <source>
        <dbReference type="Proteomes" id="UP000545490"/>
    </source>
</evidence>
<evidence type="ECO:0000256" key="8">
    <source>
        <dbReference type="ARBA" id="ARBA00023277"/>
    </source>
</evidence>
<dbReference type="NCBIfam" id="NF006047">
    <property type="entry name" value="PRK08193.1"/>
    <property type="match status" value="1"/>
</dbReference>
<dbReference type="SUPFAM" id="SSF53639">
    <property type="entry name" value="AraD/HMP-PK domain-like"/>
    <property type="match status" value="1"/>
</dbReference>